<dbReference type="Pfam" id="PF01728">
    <property type="entry name" value="FtsJ"/>
    <property type="match status" value="1"/>
</dbReference>
<gene>
    <name evidence="3" type="ORF">B0J15DRAFT_487673</name>
</gene>
<dbReference type="GO" id="GO:0032259">
    <property type="term" value="P:methylation"/>
    <property type="evidence" value="ECO:0007669"/>
    <property type="project" value="InterPro"/>
</dbReference>
<dbReference type="EMBL" id="JAGTJS010000006">
    <property type="protein sequence ID" value="KAH7266035.1"/>
    <property type="molecule type" value="Genomic_DNA"/>
</dbReference>
<sequence>MTFSFDPTAEDFRPVGNQAETLEIPDPEHASMYDDAEISEVERGGQYAITAYLKENVQEFRHLQQMRTKGWESSKGDAHFNKQRRVADEPTEKDARFFYNMMHRIGRDINKATRAFDLSGIKKPALLDMCMAPGAFLAQVLDKYPNTQVKAMSLPLKDGGHRVRLGHHNVAVEFRDITMLAADMGMQVEDVPATGPDPGNLEFTKVFSDSERFDLVLCDGTVRRTHQRPAWREHREATRLTLTQLAIGLQHLNNGGTMVILLHKLDSWPCFSLIRNLSKFSTVQLFKHPQHHRLRSSFYLVAKNIQADSTSAKALVLEWKEKYKAATVGTDEEYSSVLRVSSQDAQAALDEFGEEFTAMGRKIWKLQAESLAKASFMKSEDESQGKGNESEDIGQQDVF</sequence>
<evidence type="ECO:0000313" key="3">
    <source>
        <dbReference type="EMBL" id="KAH7266035.1"/>
    </source>
</evidence>
<reference evidence="3" key="1">
    <citation type="journal article" date="2021" name="Nat. Commun.">
        <title>Genetic determinants of endophytism in the Arabidopsis root mycobiome.</title>
        <authorList>
            <person name="Mesny F."/>
            <person name="Miyauchi S."/>
            <person name="Thiergart T."/>
            <person name="Pickel B."/>
            <person name="Atanasova L."/>
            <person name="Karlsson M."/>
            <person name="Huettel B."/>
            <person name="Barry K.W."/>
            <person name="Haridas S."/>
            <person name="Chen C."/>
            <person name="Bauer D."/>
            <person name="Andreopoulos W."/>
            <person name="Pangilinan J."/>
            <person name="LaButti K."/>
            <person name="Riley R."/>
            <person name="Lipzen A."/>
            <person name="Clum A."/>
            <person name="Drula E."/>
            <person name="Henrissat B."/>
            <person name="Kohler A."/>
            <person name="Grigoriev I.V."/>
            <person name="Martin F.M."/>
            <person name="Hacquard S."/>
        </authorList>
    </citation>
    <scope>NUCLEOTIDE SEQUENCE</scope>
    <source>
        <strain evidence="3">FSSC 5 MPI-SDFR-AT-0091</strain>
    </source>
</reference>
<accession>A0A9P9HYP7</accession>
<dbReference type="GO" id="GO:0008168">
    <property type="term" value="F:methyltransferase activity"/>
    <property type="evidence" value="ECO:0007669"/>
    <property type="project" value="InterPro"/>
</dbReference>
<evidence type="ECO:0000256" key="1">
    <source>
        <dbReference type="SAM" id="MobiDB-lite"/>
    </source>
</evidence>
<feature type="region of interest" description="Disordered" evidence="1">
    <location>
        <begin position="376"/>
        <end position="399"/>
    </location>
</feature>
<dbReference type="SUPFAM" id="SSF53335">
    <property type="entry name" value="S-adenosyl-L-methionine-dependent methyltransferases"/>
    <property type="match status" value="1"/>
</dbReference>
<dbReference type="OrthoDB" id="417125at2759"/>
<feature type="compositionally biased region" description="Acidic residues" evidence="1">
    <location>
        <begin position="390"/>
        <end position="399"/>
    </location>
</feature>
<dbReference type="InterPro" id="IPR002877">
    <property type="entry name" value="RNA_MeTrfase_FtsJ_dom"/>
</dbReference>
<name>A0A9P9HYP7_FUSSL</name>
<keyword evidence="4" id="KW-1185">Reference proteome</keyword>
<protein>
    <recommendedName>
        <fullName evidence="2">Ribosomal RNA methyltransferase FtsJ domain-containing protein</fullName>
    </recommendedName>
</protein>
<feature type="domain" description="Ribosomal RNA methyltransferase FtsJ" evidence="2">
    <location>
        <begin position="115"/>
        <end position="304"/>
    </location>
</feature>
<comment type="caution">
    <text evidence="3">The sequence shown here is derived from an EMBL/GenBank/DDBJ whole genome shotgun (WGS) entry which is preliminary data.</text>
</comment>
<dbReference type="Gene3D" id="3.40.50.150">
    <property type="entry name" value="Vaccinia Virus protein VP39"/>
    <property type="match status" value="1"/>
</dbReference>
<evidence type="ECO:0000313" key="4">
    <source>
        <dbReference type="Proteomes" id="UP000736672"/>
    </source>
</evidence>
<dbReference type="InterPro" id="IPR029063">
    <property type="entry name" value="SAM-dependent_MTases_sf"/>
</dbReference>
<evidence type="ECO:0000259" key="2">
    <source>
        <dbReference type="Pfam" id="PF01728"/>
    </source>
</evidence>
<organism evidence="3 4">
    <name type="scientific">Fusarium solani</name>
    <name type="common">Filamentous fungus</name>
    <dbReference type="NCBI Taxonomy" id="169388"/>
    <lineage>
        <taxon>Eukaryota</taxon>
        <taxon>Fungi</taxon>
        <taxon>Dikarya</taxon>
        <taxon>Ascomycota</taxon>
        <taxon>Pezizomycotina</taxon>
        <taxon>Sordariomycetes</taxon>
        <taxon>Hypocreomycetidae</taxon>
        <taxon>Hypocreales</taxon>
        <taxon>Nectriaceae</taxon>
        <taxon>Fusarium</taxon>
        <taxon>Fusarium solani species complex</taxon>
    </lineage>
</organism>
<dbReference type="Proteomes" id="UP000736672">
    <property type="component" value="Unassembled WGS sequence"/>
</dbReference>
<proteinExistence type="predicted"/>
<dbReference type="AlphaFoldDB" id="A0A9P9HYP7"/>